<dbReference type="InterPro" id="IPR038256">
    <property type="entry name" value="Pol_alpha_znc_sf"/>
</dbReference>
<dbReference type="FunFam" id="3.30.70.2820:FF:000001">
    <property type="entry name" value="DNA polymerase"/>
    <property type="match status" value="1"/>
</dbReference>
<keyword evidence="3 12" id="KW-0808">Transferase</keyword>
<keyword evidence="8" id="KW-0862">Zinc</keyword>
<feature type="region of interest" description="Disordered" evidence="13">
    <location>
        <begin position="138"/>
        <end position="157"/>
    </location>
</feature>
<dbReference type="InterPro" id="IPR043502">
    <property type="entry name" value="DNA/RNA_pol_sf"/>
</dbReference>
<dbReference type="Gene3D" id="1.10.287.690">
    <property type="entry name" value="Helix hairpin bin"/>
    <property type="match status" value="1"/>
</dbReference>
<dbReference type="Pfam" id="PF08996">
    <property type="entry name" value="zf-DNA_Pol"/>
    <property type="match status" value="1"/>
</dbReference>
<dbReference type="Gene3D" id="2.40.50.730">
    <property type="match status" value="1"/>
</dbReference>
<dbReference type="PRINTS" id="PR00106">
    <property type="entry name" value="DNAPOLB"/>
</dbReference>
<dbReference type="PANTHER" id="PTHR45861:SF1">
    <property type="entry name" value="DNA POLYMERASE ALPHA CATALYTIC SUBUNIT"/>
    <property type="match status" value="1"/>
</dbReference>
<feature type="compositionally biased region" description="Basic and acidic residues" evidence="13">
    <location>
        <begin position="53"/>
        <end position="64"/>
    </location>
</feature>
<evidence type="ECO:0000259" key="17">
    <source>
        <dbReference type="Pfam" id="PF12254"/>
    </source>
</evidence>
<dbReference type="CDD" id="cd05776">
    <property type="entry name" value="DNA_polB_alpha_exo"/>
    <property type="match status" value="1"/>
</dbReference>
<evidence type="ECO:0000256" key="1">
    <source>
        <dbReference type="ARBA" id="ARBA00004123"/>
    </source>
</evidence>
<feature type="region of interest" description="Disordered" evidence="13">
    <location>
        <begin position="41"/>
        <end position="94"/>
    </location>
</feature>
<protein>
    <recommendedName>
        <fullName evidence="12">DNA polymerase</fullName>
        <ecNumber evidence="12">2.7.7.7</ecNumber>
    </recommendedName>
</protein>
<feature type="region of interest" description="Disordered" evidence="13">
    <location>
        <begin position="167"/>
        <end position="211"/>
    </location>
</feature>
<evidence type="ECO:0000256" key="10">
    <source>
        <dbReference type="ARBA" id="ARBA00023125"/>
    </source>
</evidence>
<keyword evidence="6" id="KW-0479">Metal-binding</keyword>
<feature type="compositionally biased region" description="Acidic residues" evidence="13">
    <location>
        <begin position="41"/>
        <end position="52"/>
    </location>
</feature>
<dbReference type="InterPro" id="IPR012337">
    <property type="entry name" value="RNaseH-like_sf"/>
</dbReference>
<comment type="subcellular location">
    <subcellularLocation>
        <location evidence="1">Nucleus</location>
    </subcellularLocation>
</comment>
<dbReference type="InterPro" id="IPR006133">
    <property type="entry name" value="DNA-dir_DNA_pol_B_exonuc"/>
</dbReference>
<dbReference type="EMBL" id="JAAAIP010000450">
    <property type="protein sequence ID" value="KAG0316944.1"/>
    <property type="molecule type" value="Genomic_DNA"/>
</dbReference>
<dbReference type="CDD" id="cd05532">
    <property type="entry name" value="POLBc_alpha"/>
    <property type="match status" value="1"/>
</dbReference>
<dbReference type="PROSITE" id="PS00116">
    <property type="entry name" value="DNA_POLYMERASE_B"/>
    <property type="match status" value="1"/>
</dbReference>
<organism evidence="18 19">
    <name type="scientific">Dissophora globulifera</name>
    <dbReference type="NCBI Taxonomy" id="979702"/>
    <lineage>
        <taxon>Eukaryota</taxon>
        <taxon>Fungi</taxon>
        <taxon>Fungi incertae sedis</taxon>
        <taxon>Mucoromycota</taxon>
        <taxon>Mortierellomycotina</taxon>
        <taxon>Mortierellomycetes</taxon>
        <taxon>Mortierellales</taxon>
        <taxon>Mortierellaceae</taxon>
        <taxon>Dissophora</taxon>
    </lineage>
</organism>
<dbReference type="SUPFAM" id="SSF53098">
    <property type="entry name" value="Ribonuclease H-like"/>
    <property type="match status" value="1"/>
</dbReference>
<dbReference type="GO" id="GO:0003688">
    <property type="term" value="F:DNA replication origin binding"/>
    <property type="evidence" value="ECO:0007669"/>
    <property type="project" value="TreeGrafter"/>
</dbReference>
<evidence type="ECO:0000256" key="12">
    <source>
        <dbReference type="RuleBase" id="RU000442"/>
    </source>
</evidence>
<dbReference type="GO" id="GO:0006273">
    <property type="term" value="P:lagging strand elongation"/>
    <property type="evidence" value="ECO:0007669"/>
    <property type="project" value="TreeGrafter"/>
</dbReference>
<accession>A0A9P6URW1</accession>
<evidence type="ECO:0000256" key="9">
    <source>
        <dbReference type="ARBA" id="ARBA00022932"/>
    </source>
</evidence>
<dbReference type="InterPro" id="IPR017964">
    <property type="entry name" value="DNA-dir_DNA_pol_B_CS"/>
</dbReference>
<dbReference type="InterPro" id="IPR024647">
    <property type="entry name" value="DNA_pol_a_cat_su_N"/>
</dbReference>
<dbReference type="GO" id="GO:0003682">
    <property type="term" value="F:chromatin binding"/>
    <property type="evidence" value="ECO:0007669"/>
    <property type="project" value="TreeGrafter"/>
</dbReference>
<name>A0A9P6URW1_9FUNG</name>
<keyword evidence="9 12" id="KW-0239">DNA-directed DNA polymerase</keyword>
<keyword evidence="10 12" id="KW-0238">DNA-binding</keyword>
<dbReference type="GO" id="GO:0000166">
    <property type="term" value="F:nucleotide binding"/>
    <property type="evidence" value="ECO:0007669"/>
    <property type="project" value="InterPro"/>
</dbReference>
<dbReference type="EC" id="2.7.7.7" evidence="12"/>
<dbReference type="NCBIfam" id="TIGR00592">
    <property type="entry name" value="pol2"/>
    <property type="match status" value="1"/>
</dbReference>
<dbReference type="Gene3D" id="1.10.132.60">
    <property type="entry name" value="DNA polymerase family B, C-terminal domain"/>
    <property type="match status" value="1"/>
</dbReference>
<gene>
    <name evidence="18" type="primary">POL1</name>
    <name evidence="18" type="ORF">BGZ99_006602</name>
</gene>
<evidence type="ECO:0000256" key="13">
    <source>
        <dbReference type="SAM" id="MobiDB-lite"/>
    </source>
</evidence>
<evidence type="ECO:0000256" key="6">
    <source>
        <dbReference type="ARBA" id="ARBA00022723"/>
    </source>
</evidence>
<dbReference type="Pfam" id="PF03104">
    <property type="entry name" value="DNA_pol_B_exo1"/>
    <property type="match status" value="1"/>
</dbReference>
<dbReference type="SMART" id="SM00486">
    <property type="entry name" value="POLBc"/>
    <property type="match status" value="1"/>
</dbReference>
<keyword evidence="4 12" id="KW-0548">Nucleotidyltransferase</keyword>
<dbReference type="GO" id="GO:0003697">
    <property type="term" value="F:single-stranded DNA binding"/>
    <property type="evidence" value="ECO:0007669"/>
    <property type="project" value="TreeGrafter"/>
</dbReference>
<dbReference type="InterPro" id="IPR015088">
    <property type="entry name" value="Znf_DNA-dir_DNA_pol_B_alpha"/>
</dbReference>
<dbReference type="Proteomes" id="UP000738325">
    <property type="component" value="Unassembled WGS sequence"/>
</dbReference>
<feature type="domain" description="DNA-directed DNA polymerase family B multifunctional" evidence="14">
    <location>
        <begin position="784"/>
        <end position="1234"/>
    </location>
</feature>
<sequence>MSNRTKRRATERTGSSAIAQLKAARAAKEAGVSRIHQYEVDEPETLYDEVDDDRLNKRLRQDHDDFVEDDDGRGYAYDDEEEDEQGFYSDEYSEGELPAKAVVVTHPLGSKKNSKGKSSARMDAPKPKAKENIMDAFMRAESRPKMPKPTTSKQTADDDGFLASLLQDMDGPVDTTPTKKPLASSKKATFQTPTRALISKMGPLKIKDEEEDIPRGLTATTTTDSNDFDDEFDDYDIVSSSPPPQLDLKQEIKQEPDFNPFHVSDDSGSLAVKNITVKDSKAPMRFINDTSKKEKATVVKQPESDNRQNWMTVDNNLNQTFAEAKVEVDTLLEVQETNIKEEDGTLKMYWIDACEVRGVVYMFGKVFQRATKSFISCCVAVHNMERNLFVLPRTMRVDKQGNETDQRVDMSDVYQEINAIRQAHKISTWQSKPVERKYAFDLPGIPTSGDYLKVVYSYSLPSLPTELTGETFSHVFGTNTSALELFIIKRNLMGPCWLEIKEAKMNTTKMSWCKSEFTVSDAKNIRPLKDTSDMPPPPLCVMSLSLRTVQNLKDKSNEVVSVSTSVYHEVRLDDPVESSKKIVSKQTYVRKLDTMPFPPMFDDVIKKSRFKIVKQISERALLNLLLAHIRSTDPDVIVGHNFVGFDLDVLLHRMKHAKADHWSSIGRLRRTVWPKLQAGAGGMGDTTAQEKSIMSGRLMCDTYLGAKEHVRAKSYSLTNLVAMQLNVNRDDIDYEKIPRDFSNAADLEKMLRHADFDTYLCAELMFSLQLLPLSRQLTTLSGNLWSMTLTAGRAVRNEYLLLHEFHRNKYICPDKSFYKDTREVPTMGGVDVDDQDEAAAPKKGTRRKPQYSGGLVLDPKKGFYDKFVLLLDFNSLYPSIIQEYNICFTTVKQDKDREEDALPDYPEEGLPQGILPKLLANLVERRREVKKLMKNATGAKYEEYDIRQKGLKLTANSMYGCLGAAYSRFYAKPLAMLITSRGREILQNTVDIATESGLDVIYGDTDSIMINTNTTKIEEVKPVADGLKKLVNARYKLLEIEMDGMYQRMLLLKKKKYAALMVVEKNGKYVTVTETKGLDMVRRDWCELSQDVSGYVLDQILSSDNQDREQVVENIHSYLRRVGDETRKGLIPIQKFVVNKGLTKAPEDYADAKSQPHVQVALRLKRKGISVRAGDTVPYVICLDEGSATAKGGYAERAYHPDEVMQPDSGLSIDYEYYLNQQVHPPLDRLCGPIEGTDATRLAECLGLDASKFRISVRTTDQEEELQTLASQLSDAERYRDAEPLELRCRACQATYVCSALLVETESSSHFGLQCPTCKAIAQPASASVQLTGAIRRYIQRYYQGWVVCDDQSCRNRTRMLSVIGRRCLAEGCQGSMRSEYSDGQLYTQLSFFSHIFDSNKALEKIDFDKNGAVRVQIEQNRELIRQLKACAEKYMDKSARRYVDLSHLFSFVKIAAR</sequence>
<comment type="caution">
    <text evidence="18">The sequence shown here is derived from an EMBL/GenBank/DDBJ whole genome shotgun (WGS) entry which is preliminary data.</text>
</comment>
<dbReference type="InterPro" id="IPR036397">
    <property type="entry name" value="RNaseH_sf"/>
</dbReference>
<dbReference type="InterPro" id="IPR023211">
    <property type="entry name" value="DNA_pol_palm_dom_sf"/>
</dbReference>
<dbReference type="Gene3D" id="3.30.70.2820">
    <property type="match status" value="1"/>
</dbReference>
<dbReference type="Pfam" id="PF00136">
    <property type="entry name" value="DNA_pol_B"/>
    <property type="match status" value="1"/>
</dbReference>
<keyword evidence="11" id="KW-0539">Nucleus</keyword>
<feature type="region of interest" description="Disordered" evidence="13">
    <location>
        <begin position="106"/>
        <end position="131"/>
    </location>
</feature>
<proteinExistence type="inferred from homology"/>
<evidence type="ECO:0000259" key="14">
    <source>
        <dbReference type="Pfam" id="PF00136"/>
    </source>
</evidence>
<dbReference type="GO" id="GO:0006272">
    <property type="term" value="P:leading strand elongation"/>
    <property type="evidence" value="ECO:0007669"/>
    <property type="project" value="TreeGrafter"/>
</dbReference>
<dbReference type="InterPro" id="IPR045846">
    <property type="entry name" value="POLBc_alpha"/>
</dbReference>
<evidence type="ECO:0000256" key="7">
    <source>
        <dbReference type="ARBA" id="ARBA00022771"/>
    </source>
</evidence>
<evidence type="ECO:0000259" key="16">
    <source>
        <dbReference type="Pfam" id="PF08996"/>
    </source>
</evidence>
<keyword evidence="5 12" id="KW-0235">DNA replication</keyword>
<dbReference type="Gene3D" id="6.10.10.100">
    <property type="match status" value="1"/>
</dbReference>
<evidence type="ECO:0000259" key="15">
    <source>
        <dbReference type="Pfam" id="PF03104"/>
    </source>
</evidence>
<dbReference type="GO" id="GO:0005658">
    <property type="term" value="C:alpha DNA polymerase:primase complex"/>
    <property type="evidence" value="ECO:0007669"/>
    <property type="project" value="TreeGrafter"/>
</dbReference>
<keyword evidence="7" id="KW-0863">Zinc-finger</keyword>
<reference evidence="18" key="1">
    <citation type="journal article" date="2020" name="Fungal Divers.">
        <title>Resolving the Mortierellaceae phylogeny through synthesis of multi-gene phylogenetics and phylogenomics.</title>
        <authorList>
            <person name="Vandepol N."/>
            <person name="Liber J."/>
            <person name="Desiro A."/>
            <person name="Na H."/>
            <person name="Kennedy M."/>
            <person name="Barry K."/>
            <person name="Grigoriev I.V."/>
            <person name="Miller A.N."/>
            <person name="O'Donnell K."/>
            <person name="Stajich J.E."/>
            <person name="Bonito G."/>
        </authorList>
    </citation>
    <scope>NUCLEOTIDE SEQUENCE</scope>
    <source>
        <strain evidence="18">REB-010B</strain>
    </source>
</reference>
<dbReference type="InterPro" id="IPR006134">
    <property type="entry name" value="DNA-dir_DNA_pol_B_multi_dom"/>
</dbReference>
<dbReference type="GO" id="GO:1902975">
    <property type="term" value="P:mitotic DNA replication initiation"/>
    <property type="evidence" value="ECO:0007669"/>
    <property type="project" value="InterPro"/>
</dbReference>
<comment type="catalytic activity">
    <reaction evidence="12">
        <text>DNA(n) + a 2'-deoxyribonucleoside 5'-triphosphate = DNA(n+1) + diphosphate</text>
        <dbReference type="Rhea" id="RHEA:22508"/>
        <dbReference type="Rhea" id="RHEA-COMP:17339"/>
        <dbReference type="Rhea" id="RHEA-COMP:17340"/>
        <dbReference type="ChEBI" id="CHEBI:33019"/>
        <dbReference type="ChEBI" id="CHEBI:61560"/>
        <dbReference type="ChEBI" id="CHEBI:173112"/>
        <dbReference type="EC" id="2.7.7.7"/>
    </reaction>
</comment>
<keyword evidence="19" id="KW-1185">Reference proteome</keyword>
<dbReference type="GO" id="GO:0008270">
    <property type="term" value="F:zinc ion binding"/>
    <property type="evidence" value="ECO:0007669"/>
    <property type="project" value="UniProtKB-KW"/>
</dbReference>
<dbReference type="InterPro" id="IPR006172">
    <property type="entry name" value="DNA-dir_DNA_pol_B"/>
</dbReference>
<feature type="domain" description="DNA polymerase alpha catalytic subunit N-terminal" evidence="17">
    <location>
        <begin position="21"/>
        <end position="80"/>
    </location>
</feature>
<dbReference type="GO" id="GO:0003887">
    <property type="term" value="F:DNA-directed DNA polymerase activity"/>
    <property type="evidence" value="ECO:0007669"/>
    <property type="project" value="UniProtKB-KW"/>
</dbReference>
<evidence type="ECO:0000256" key="8">
    <source>
        <dbReference type="ARBA" id="ARBA00022833"/>
    </source>
</evidence>
<dbReference type="InterPro" id="IPR042087">
    <property type="entry name" value="DNA_pol_B_thumb"/>
</dbReference>
<dbReference type="OrthoDB" id="6755010at2759"/>
<feature type="compositionally biased region" description="Acidic residues" evidence="13">
    <location>
        <begin position="65"/>
        <end position="85"/>
    </location>
</feature>
<evidence type="ECO:0000256" key="4">
    <source>
        <dbReference type="ARBA" id="ARBA00022695"/>
    </source>
</evidence>
<feature type="region of interest" description="Disordered" evidence="13">
    <location>
        <begin position="828"/>
        <end position="851"/>
    </location>
</feature>
<evidence type="ECO:0000256" key="11">
    <source>
        <dbReference type="ARBA" id="ARBA00023242"/>
    </source>
</evidence>
<comment type="similarity">
    <text evidence="2 12">Belongs to the DNA polymerase type-B family.</text>
</comment>
<dbReference type="Pfam" id="PF12254">
    <property type="entry name" value="DNA_pol_alpha_N"/>
    <property type="match status" value="1"/>
</dbReference>
<dbReference type="Gene3D" id="1.10.3200.20">
    <property type="entry name" value="DNA Polymerase alpha, zinc finger"/>
    <property type="match status" value="1"/>
</dbReference>
<evidence type="ECO:0000313" key="18">
    <source>
        <dbReference type="EMBL" id="KAG0316944.1"/>
    </source>
</evidence>
<feature type="domain" description="DNA-directed DNA polymerase family B exonuclease" evidence="15">
    <location>
        <begin position="474"/>
        <end position="719"/>
    </location>
</feature>
<dbReference type="Gene3D" id="3.30.420.10">
    <property type="entry name" value="Ribonuclease H-like superfamily/Ribonuclease H"/>
    <property type="match status" value="1"/>
</dbReference>
<evidence type="ECO:0000313" key="19">
    <source>
        <dbReference type="Proteomes" id="UP000738325"/>
    </source>
</evidence>
<evidence type="ECO:0000256" key="5">
    <source>
        <dbReference type="ARBA" id="ARBA00022705"/>
    </source>
</evidence>
<dbReference type="FunFam" id="1.10.132.60:FF:000004">
    <property type="entry name" value="DNA polymerase"/>
    <property type="match status" value="1"/>
</dbReference>
<evidence type="ECO:0000256" key="3">
    <source>
        <dbReference type="ARBA" id="ARBA00022679"/>
    </source>
</evidence>
<feature type="domain" description="Zinc finger DNA-directed DNA polymerase family B alpha" evidence="16">
    <location>
        <begin position="1271"/>
        <end position="1450"/>
    </location>
</feature>
<evidence type="ECO:0000256" key="2">
    <source>
        <dbReference type="ARBA" id="ARBA00005755"/>
    </source>
</evidence>
<dbReference type="SUPFAM" id="SSF56672">
    <property type="entry name" value="DNA/RNA polymerases"/>
    <property type="match status" value="1"/>
</dbReference>
<dbReference type="Gene3D" id="3.90.1600.10">
    <property type="entry name" value="Palm domain of DNA polymerase"/>
    <property type="match status" value="1"/>
</dbReference>
<dbReference type="PANTHER" id="PTHR45861">
    <property type="entry name" value="DNA POLYMERASE ALPHA CATALYTIC SUBUNIT"/>
    <property type="match status" value="1"/>
</dbReference>